<dbReference type="AlphaFoldDB" id="A0A2T4JAU9"/>
<gene>
    <name evidence="1" type="ORF">C5F44_06980</name>
</gene>
<protein>
    <submittedName>
        <fullName evidence="1">Uncharacterized protein</fullName>
    </submittedName>
</protein>
<dbReference type="Proteomes" id="UP000241362">
    <property type="component" value="Unassembled WGS sequence"/>
</dbReference>
<keyword evidence="2" id="KW-1185">Reference proteome</keyword>
<accession>A0A2T4JAU9</accession>
<comment type="caution">
    <text evidence="1">The sequence shown here is derived from an EMBL/GenBank/DDBJ whole genome shotgun (WGS) entry which is preliminary data.</text>
</comment>
<name>A0A2T4JAU9_FUSBL</name>
<proteinExistence type="predicted"/>
<organism evidence="1 2">
    <name type="scientific">Fuscovulum blasticum DSM 2131</name>
    <dbReference type="NCBI Taxonomy" id="1188250"/>
    <lineage>
        <taxon>Bacteria</taxon>
        <taxon>Pseudomonadati</taxon>
        <taxon>Pseudomonadota</taxon>
        <taxon>Alphaproteobacteria</taxon>
        <taxon>Rhodobacterales</taxon>
        <taxon>Paracoccaceae</taxon>
        <taxon>Pseudogemmobacter</taxon>
    </lineage>
</organism>
<sequence length="194" mass="20568">MFGALGFVLVKVMQMARFAIGVGLLAVGASAAITYAVADWYRFTTTSEISPTDGVRGNSHLLVWENLNALMPAVAQAWGCKTLIDRQGQAMAGAHAAPPPTCQLHYDFETPQADVAFIEAQANAAVLLAGRQFSASDGQLRQLQRCMVETLPMALTRNQREELRLSPSSDALRSANVAAASVASECQAKAGITG</sequence>
<evidence type="ECO:0000313" key="2">
    <source>
        <dbReference type="Proteomes" id="UP000241362"/>
    </source>
</evidence>
<dbReference type="EMBL" id="PZKE01000005">
    <property type="protein sequence ID" value="PTE15024.1"/>
    <property type="molecule type" value="Genomic_DNA"/>
</dbReference>
<evidence type="ECO:0000313" key="1">
    <source>
        <dbReference type="EMBL" id="PTE15024.1"/>
    </source>
</evidence>
<reference evidence="1 2" key="1">
    <citation type="submission" date="2018-03" db="EMBL/GenBank/DDBJ databases">
        <title>Rhodobacter blasticus.</title>
        <authorList>
            <person name="Meyer T.E."/>
            <person name="Miller S."/>
            <person name="Lodha T."/>
            <person name="Gandham S."/>
            <person name="Chintalapati S."/>
            <person name="Chintalapati V.R."/>
        </authorList>
    </citation>
    <scope>NUCLEOTIDE SEQUENCE [LARGE SCALE GENOMIC DNA]</scope>
    <source>
        <strain evidence="1 2">DSM 2131</strain>
    </source>
</reference>